<organism evidence="10 11">
    <name type="scientific">Acrobeloides nanus</name>
    <dbReference type="NCBI Taxonomy" id="290746"/>
    <lineage>
        <taxon>Eukaryota</taxon>
        <taxon>Metazoa</taxon>
        <taxon>Ecdysozoa</taxon>
        <taxon>Nematoda</taxon>
        <taxon>Chromadorea</taxon>
        <taxon>Rhabditida</taxon>
        <taxon>Tylenchina</taxon>
        <taxon>Cephalobomorpha</taxon>
        <taxon>Cephaloboidea</taxon>
        <taxon>Cephalobidae</taxon>
        <taxon>Acrobeloides</taxon>
    </lineage>
</organism>
<feature type="compositionally biased region" description="Polar residues" evidence="8">
    <location>
        <begin position="1222"/>
        <end position="1248"/>
    </location>
</feature>
<evidence type="ECO:0000313" key="11">
    <source>
        <dbReference type="WBParaSite" id="ACRNAN_Path_909.g3501.t1"/>
    </source>
</evidence>
<dbReference type="Proteomes" id="UP000887540">
    <property type="component" value="Unplaced"/>
</dbReference>
<feature type="region of interest" description="Disordered" evidence="8">
    <location>
        <begin position="1070"/>
        <end position="1125"/>
    </location>
</feature>
<name>A0A914CER4_9BILA</name>
<feature type="compositionally biased region" description="Polar residues" evidence="8">
    <location>
        <begin position="1160"/>
        <end position="1171"/>
    </location>
</feature>
<dbReference type="CDD" id="cd14267">
    <property type="entry name" value="Rif1_CTD_C-II_like"/>
    <property type="match status" value="1"/>
</dbReference>
<keyword evidence="5" id="KW-0539">Nucleus</keyword>
<keyword evidence="6" id="KW-0131">Cell cycle</keyword>
<feature type="compositionally biased region" description="Polar residues" evidence="8">
    <location>
        <begin position="1377"/>
        <end position="1392"/>
    </location>
</feature>
<feature type="coiled-coil region" evidence="7">
    <location>
        <begin position="1508"/>
        <end position="1535"/>
    </location>
</feature>
<evidence type="ECO:0000313" key="10">
    <source>
        <dbReference type="Proteomes" id="UP000887540"/>
    </source>
</evidence>
<evidence type="ECO:0000256" key="3">
    <source>
        <dbReference type="ARBA" id="ARBA00022454"/>
    </source>
</evidence>
<dbReference type="GO" id="GO:0000723">
    <property type="term" value="P:telomere maintenance"/>
    <property type="evidence" value="ECO:0007669"/>
    <property type="project" value="TreeGrafter"/>
</dbReference>
<feature type="region of interest" description="Disordered" evidence="8">
    <location>
        <begin position="1345"/>
        <end position="1392"/>
    </location>
</feature>
<reference evidence="11" key="1">
    <citation type="submission" date="2022-11" db="UniProtKB">
        <authorList>
            <consortium name="WormBaseParasite"/>
        </authorList>
    </citation>
    <scope>IDENTIFICATION</scope>
</reference>
<dbReference type="Pfam" id="PF12231">
    <property type="entry name" value="Rif1_N"/>
    <property type="match status" value="1"/>
</dbReference>
<keyword evidence="7" id="KW-0175">Coiled coil</keyword>
<dbReference type="GO" id="GO:0005634">
    <property type="term" value="C:nucleus"/>
    <property type="evidence" value="ECO:0007669"/>
    <property type="project" value="UniProtKB-SubCell"/>
</dbReference>
<feature type="compositionally biased region" description="Polar residues" evidence="8">
    <location>
        <begin position="1345"/>
        <end position="1356"/>
    </location>
</feature>
<keyword evidence="4" id="KW-0779">Telomere</keyword>
<protein>
    <submittedName>
        <fullName evidence="11">Telomere-associated protein Rif1 N-terminal domain-containing protein</fullName>
    </submittedName>
</protein>
<evidence type="ECO:0000259" key="9">
    <source>
        <dbReference type="Pfam" id="PF12231"/>
    </source>
</evidence>
<comment type="subcellular location">
    <subcellularLocation>
        <location evidence="2">Chromosome</location>
        <location evidence="2">Telomere</location>
    </subcellularLocation>
    <subcellularLocation>
        <location evidence="1">Nucleus</location>
    </subcellularLocation>
</comment>
<feature type="compositionally biased region" description="Polar residues" evidence="8">
    <location>
        <begin position="1276"/>
        <end position="1303"/>
    </location>
</feature>
<evidence type="ECO:0000256" key="2">
    <source>
        <dbReference type="ARBA" id="ARBA00004574"/>
    </source>
</evidence>
<evidence type="ECO:0000256" key="8">
    <source>
        <dbReference type="SAM" id="MobiDB-lite"/>
    </source>
</evidence>
<proteinExistence type="predicted"/>
<keyword evidence="3" id="KW-0158">Chromosome</keyword>
<dbReference type="GO" id="GO:0140445">
    <property type="term" value="C:chromosome, telomeric repeat region"/>
    <property type="evidence" value="ECO:0007669"/>
    <property type="project" value="TreeGrafter"/>
</dbReference>
<feature type="domain" description="Telomere-associated protein Rif1 N-terminal" evidence="9">
    <location>
        <begin position="13"/>
        <end position="232"/>
    </location>
</feature>
<dbReference type="WBParaSite" id="ACRNAN_Path_909.g3501.t1">
    <property type="protein sequence ID" value="ACRNAN_Path_909.g3501.t1"/>
    <property type="gene ID" value="ACRNAN_Path_909.g3501"/>
</dbReference>
<feature type="compositionally biased region" description="Polar residues" evidence="8">
    <location>
        <begin position="1104"/>
        <end position="1116"/>
    </location>
</feature>
<keyword evidence="10" id="KW-1185">Reference proteome</keyword>
<feature type="region of interest" description="Disordered" evidence="8">
    <location>
        <begin position="1222"/>
        <end position="1326"/>
    </location>
</feature>
<dbReference type="InterPro" id="IPR022031">
    <property type="entry name" value="Rif1_N"/>
</dbReference>
<evidence type="ECO:0000256" key="5">
    <source>
        <dbReference type="ARBA" id="ARBA00023242"/>
    </source>
</evidence>
<feature type="compositionally biased region" description="Polar residues" evidence="8">
    <location>
        <begin position="900"/>
        <end position="914"/>
    </location>
</feature>
<sequence length="1678" mass="188840">MKDLSTLLSKLPKSTDENRIRIYENAFSVDDQTLIQNFESNTDWVLPVLSDCLLVGNMNIDKYCFYPFLELTKKYELKLGKEVRDVIEKKLDKFIKEVSKAFEDSSDEKQAVRSLTVYGIVVKLLSENILQSREIVNKLCEVPKLGFKSKNIRIKEQSFVIWKIWVDVFSKDPNWSAVTFANDQSASRRLDLILKPLMYLKFSELFPMVFETWWHVCRSLHQKLPLLFDEVVFGLIKLCVGGSPAFLAEGSGTDVILSTVNVPFTGTSSPIFVLNEKLRKIPFVLMELPKRAITKEVLDNFFDLLKCVLSDGKGISGVPTKITSLSDVSLFSHPQNILHHSVYIGQCIRWYSMHAKFDDIRLVDLGILWCKLFSWINTLTEIENRTAHLQFATSQLQTWVKETQHEPSFVYLQTWVKETQHEPSFVYSVIKTLVDEKIFTHQNLPEEFSLCSITQVLYQKAVEQEKNLDTDCTQTLILAILNNLKHSASDLVILKRITKFVELVKLLLKDDKVDDEIFSIIWIRISNLMHTLLKNGSLTNADFLEDDLSTINYVLLLPIYIVKKSNQIDLNVRNLKPLFTVTQHLISKMPEKDFTSAGLEIIRNLESMQILELCKKDSNLLSLASEYLYHIVETFPFSEVIKNANNMEPVLSLSPLKAMPEKMRPLLAGLRTFAITVFEASTLASTDRQITQLLMSLSRITCAALNTIRSMDAIFHYFTLEEFKNPSIILAIIDLMVDPLASILEMSNDKNFNSLVRNHVNDISTLLKHIMFALKNSYHGPYDNELLGKMNRLFIVGFAHVAPKVRNPIVDLWKCTFEKSNISEISEELRKILVENGSRLGISIALLKPGALTLNLDDLASDSVPVPKTISPWLTPKTPVSFSKLSTSFGSVGKITNLSTPDNIKSTKNQQMTKSEPRKRATTVQFSEEDESQDYVPVKTPPSKKKQRLTEHQKEKLFEKKDNLPFLDEDLTQTLSKKLPEDYVLESTFENTSSNVVPCTIQSNLSSSIEVDPVTASLEENIKKSALVEFSQDTQFSNVTEATGSTTLVNFLTPVDAKVEDDAMIIDSESVKNSKEKKKVASPIRRSLRRGSAIKTPAMHSPKVATNSEQKPSTSQRRSRKSATKLVFEEEKRADTKLYDEKLSSLNEIEELCKGKPSENRQSSVEKSSPSLEELKKLRQDFVFVLDTNDLVTPNVVKKLNMLQESTEIVPDTLETIDEVNNTGKNVNLNPNTASQPSVVTEISSSKIGTEPIEEPISESKEKPSSSEAQLIFSEQLLTESQSTTDSHSTPSRMDSNSSSSVHAGTPSGILKKFDSPSTAEKRNRRVHFETLVGNLTTIEELGSTIENSQQSTKIRSPQKAIFTPNSSSIKRPEVTEPSSSSLPITTSENSSSHVPFFPELLDCTKSISSICSKLSASGLSLSLHNLLKARKITTIGDFAKLSEEEIATLPIKNPKILRARSALSQFLESPARTTNSLDRVLPQMLQRNSEIPKILEDKENVAEILTCEQEDSKAAELENENQILETMIDEILETPIKAVEVMETPTEDGKNLESAQEEVKLSETPPEATKIVKTPNEEIQNLDMAQGNALIMDTSAEKAPTPQPIDAETKALQPESNKLLELETQSPFDTIDTICYSFISRLKESPTDRDNRQTAHQIVAHLLKQAAMLNEELLKNL</sequence>
<feature type="region of interest" description="Disordered" evidence="8">
    <location>
        <begin position="900"/>
        <end position="954"/>
    </location>
</feature>
<dbReference type="PANTHER" id="PTHR22928:SF3">
    <property type="entry name" value="TELOMERE-ASSOCIATED PROTEIN RIF1"/>
    <property type="match status" value="1"/>
</dbReference>
<evidence type="ECO:0000256" key="1">
    <source>
        <dbReference type="ARBA" id="ARBA00004123"/>
    </source>
</evidence>
<evidence type="ECO:0000256" key="4">
    <source>
        <dbReference type="ARBA" id="ARBA00022895"/>
    </source>
</evidence>
<accession>A0A914CER4</accession>
<dbReference type="PANTHER" id="PTHR22928">
    <property type="entry name" value="TELOMERE-ASSOCIATED PROTEIN RIF1"/>
    <property type="match status" value="1"/>
</dbReference>
<feature type="region of interest" description="Disordered" evidence="8">
    <location>
        <begin position="1153"/>
        <end position="1172"/>
    </location>
</feature>
<evidence type="ECO:0000256" key="7">
    <source>
        <dbReference type="SAM" id="Coils"/>
    </source>
</evidence>
<evidence type="ECO:0000256" key="6">
    <source>
        <dbReference type="ARBA" id="ARBA00023306"/>
    </source>
</evidence>